<name>A0A402CMQ1_RHOWR</name>
<gene>
    <name evidence="1" type="ORF">Rhow_000533</name>
</gene>
<protein>
    <submittedName>
        <fullName evidence="1">Uncharacterized protein</fullName>
    </submittedName>
</protein>
<accession>A0A402CMQ1</accession>
<comment type="caution">
    <text evidence="1">The sequence shown here is derived from an EMBL/GenBank/DDBJ whole genome shotgun (WGS) entry which is preliminary data.</text>
</comment>
<evidence type="ECO:0000313" key="1">
    <source>
        <dbReference type="EMBL" id="GCE44907.1"/>
    </source>
</evidence>
<dbReference type="Proteomes" id="UP000287519">
    <property type="component" value="Unassembled WGS sequence"/>
</dbReference>
<reference evidence="1 2" key="1">
    <citation type="submission" date="2018-11" db="EMBL/GenBank/DDBJ databases">
        <title>Microbial catabolism of amino acid.</title>
        <authorList>
            <person name="Hibi M."/>
            <person name="Ogawa J."/>
        </authorList>
    </citation>
    <scope>NUCLEOTIDE SEQUENCE [LARGE SCALE GENOMIC DNA]</scope>
    <source>
        <strain evidence="1 2">C31-06</strain>
    </source>
</reference>
<organism evidence="1 2">
    <name type="scientific">Rhodococcus wratislaviensis</name>
    <name type="common">Tsukamurella wratislaviensis</name>
    <dbReference type="NCBI Taxonomy" id="44752"/>
    <lineage>
        <taxon>Bacteria</taxon>
        <taxon>Bacillati</taxon>
        <taxon>Actinomycetota</taxon>
        <taxon>Actinomycetes</taxon>
        <taxon>Mycobacteriales</taxon>
        <taxon>Nocardiaceae</taxon>
        <taxon>Rhodococcus</taxon>
    </lineage>
</organism>
<dbReference type="AlphaFoldDB" id="A0A402CMQ1"/>
<dbReference type="EMBL" id="BHYM01000117">
    <property type="protein sequence ID" value="GCE44907.1"/>
    <property type="molecule type" value="Genomic_DNA"/>
</dbReference>
<keyword evidence="2" id="KW-1185">Reference proteome</keyword>
<evidence type="ECO:0000313" key="2">
    <source>
        <dbReference type="Proteomes" id="UP000287519"/>
    </source>
</evidence>
<proteinExistence type="predicted"/>
<sequence>MADTVLGRTLERTRVRPRELHATTPAERWGWPSPYVATCSESP</sequence>